<comment type="caution">
    <text evidence="1">The sequence shown here is derived from an EMBL/GenBank/DDBJ whole genome shotgun (WGS) entry which is preliminary data.</text>
</comment>
<name>A0AAV5LSK2_9ROSI</name>
<sequence length="48" mass="5638">MSPYRIVYGKACTRRKLQISEIEELRNNAYDNSRIYKTKLKATLASRS</sequence>
<dbReference type="AlphaFoldDB" id="A0AAV5LSK2"/>
<proteinExistence type="predicted"/>
<gene>
    <name evidence="1" type="ORF">SLEP1_g47275</name>
</gene>
<accession>A0AAV5LSK2</accession>
<dbReference type="EMBL" id="BPVZ01000135">
    <property type="protein sequence ID" value="GKV39517.1"/>
    <property type="molecule type" value="Genomic_DNA"/>
</dbReference>
<evidence type="ECO:0000313" key="1">
    <source>
        <dbReference type="EMBL" id="GKV39517.1"/>
    </source>
</evidence>
<organism evidence="1 2">
    <name type="scientific">Rubroshorea leprosula</name>
    <dbReference type="NCBI Taxonomy" id="152421"/>
    <lineage>
        <taxon>Eukaryota</taxon>
        <taxon>Viridiplantae</taxon>
        <taxon>Streptophyta</taxon>
        <taxon>Embryophyta</taxon>
        <taxon>Tracheophyta</taxon>
        <taxon>Spermatophyta</taxon>
        <taxon>Magnoliopsida</taxon>
        <taxon>eudicotyledons</taxon>
        <taxon>Gunneridae</taxon>
        <taxon>Pentapetalae</taxon>
        <taxon>rosids</taxon>
        <taxon>malvids</taxon>
        <taxon>Malvales</taxon>
        <taxon>Dipterocarpaceae</taxon>
        <taxon>Rubroshorea</taxon>
    </lineage>
</organism>
<reference evidence="1 2" key="1">
    <citation type="journal article" date="2021" name="Commun. Biol.">
        <title>The genome of Shorea leprosula (Dipterocarpaceae) highlights the ecological relevance of drought in aseasonal tropical rainforests.</title>
        <authorList>
            <person name="Ng K.K.S."/>
            <person name="Kobayashi M.J."/>
            <person name="Fawcett J.A."/>
            <person name="Hatakeyama M."/>
            <person name="Paape T."/>
            <person name="Ng C.H."/>
            <person name="Ang C.C."/>
            <person name="Tnah L.H."/>
            <person name="Lee C.T."/>
            <person name="Nishiyama T."/>
            <person name="Sese J."/>
            <person name="O'Brien M.J."/>
            <person name="Copetti D."/>
            <person name="Mohd Noor M.I."/>
            <person name="Ong R.C."/>
            <person name="Putra M."/>
            <person name="Sireger I.Z."/>
            <person name="Indrioko S."/>
            <person name="Kosugi Y."/>
            <person name="Izuno A."/>
            <person name="Isagi Y."/>
            <person name="Lee S.L."/>
            <person name="Shimizu K.K."/>
        </authorList>
    </citation>
    <scope>NUCLEOTIDE SEQUENCE [LARGE SCALE GENOMIC DNA]</scope>
    <source>
        <strain evidence="1">214</strain>
    </source>
</reference>
<evidence type="ECO:0000313" key="2">
    <source>
        <dbReference type="Proteomes" id="UP001054252"/>
    </source>
</evidence>
<keyword evidence="2" id="KW-1185">Reference proteome</keyword>
<protein>
    <submittedName>
        <fullName evidence="1">Uncharacterized protein</fullName>
    </submittedName>
</protein>
<dbReference type="Proteomes" id="UP001054252">
    <property type="component" value="Unassembled WGS sequence"/>
</dbReference>